<keyword evidence="2" id="KW-1185">Reference proteome</keyword>
<accession>A0ACC0D4U4</accession>
<dbReference type="EMBL" id="MU394306">
    <property type="protein sequence ID" value="KAI6087735.1"/>
    <property type="molecule type" value="Genomic_DNA"/>
</dbReference>
<organism evidence="1 2">
    <name type="scientific">Hypoxylon rubiginosum</name>
    <dbReference type="NCBI Taxonomy" id="110542"/>
    <lineage>
        <taxon>Eukaryota</taxon>
        <taxon>Fungi</taxon>
        <taxon>Dikarya</taxon>
        <taxon>Ascomycota</taxon>
        <taxon>Pezizomycotina</taxon>
        <taxon>Sordariomycetes</taxon>
        <taxon>Xylariomycetidae</taxon>
        <taxon>Xylariales</taxon>
        <taxon>Hypoxylaceae</taxon>
        <taxon>Hypoxylon</taxon>
    </lineage>
</organism>
<proteinExistence type="predicted"/>
<dbReference type="Proteomes" id="UP001497680">
    <property type="component" value="Unassembled WGS sequence"/>
</dbReference>
<gene>
    <name evidence="1" type="ORF">F4821DRAFT_235794</name>
</gene>
<name>A0ACC0D4U4_9PEZI</name>
<reference evidence="1 2" key="1">
    <citation type="journal article" date="2022" name="New Phytol.">
        <title>Ecological generalism drives hyperdiversity of secondary metabolite gene clusters in xylarialean endophytes.</title>
        <authorList>
            <person name="Franco M.E.E."/>
            <person name="Wisecaver J.H."/>
            <person name="Arnold A.E."/>
            <person name="Ju Y.M."/>
            <person name="Slot J.C."/>
            <person name="Ahrendt S."/>
            <person name="Moore L.P."/>
            <person name="Eastman K.E."/>
            <person name="Scott K."/>
            <person name="Konkel Z."/>
            <person name="Mondo S.J."/>
            <person name="Kuo A."/>
            <person name="Hayes R.D."/>
            <person name="Haridas S."/>
            <person name="Andreopoulos B."/>
            <person name="Riley R."/>
            <person name="LaButti K."/>
            <person name="Pangilinan J."/>
            <person name="Lipzen A."/>
            <person name="Amirebrahimi M."/>
            <person name="Yan J."/>
            <person name="Adam C."/>
            <person name="Keymanesh K."/>
            <person name="Ng V."/>
            <person name="Louie K."/>
            <person name="Northen T."/>
            <person name="Drula E."/>
            <person name="Henrissat B."/>
            <person name="Hsieh H.M."/>
            <person name="Youens-Clark K."/>
            <person name="Lutzoni F."/>
            <person name="Miadlikowska J."/>
            <person name="Eastwood D.C."/>
            <person name="Hamelin R.C."/>
            <person name="Grigoriev I.V."/>
            <person name="U'Ren J.M."/>
        </authorList>
    </citation>
    <scope>NUCLEOTIDE SEQUENCE [LARGE SCALE GENOMIC DNA]</scope>
    <source>
        <strain evidence="1 2">ER1909</strain>
    </source>
</reference>
<protein>
    <submittedName>
        <fullName evidence="1">12-oxophytodienoate reductase 1</fullName>
    </submittedName>
</protein>
<comment type="caution">
    <text evidence="1">The sequence shown here is derived from an EMBL/GenBank/DDBJ whole genome shotgun (WGS) entry which is preliminary data.</text>
</comment>
<evidence type="ECO:0000313" key="1">
    <source>
        <dbReference type="EMBL" id="KAI6087735.1"/>
    </source>
</evidence>
<sequence length="392" mass="43030">MTNPSFAPLKDTKLFSPIKLGNIELLHRAAQAPCTRLRGVKESDGVHVPDDLMVQYYGQRASKGGLQIAEATDVAHYASGYPGTPGIYSSAQIAGWKKVTDAVHAKGGYIFLQIWHTGRASPPSFRGGKVPISSGNVPMDGSWVDGTACASFPPTPMTLEEIQAVTQDFAQAAKNAVEAGFDGVEVHAANGYLLDQFLHDNINNRTDEYGGPIENRVKFPLEVVKAVTEAIGSDKVGVRLSPWGYFQTTKDSNRLKHWSYLCEQLASLPANHKPVYVHMVEPRFDEGLDEQQKIDSLAKNSNETTISLTPFKEILSKGDIVFLSAGCFNWENAVPKLESGTADIICFGRWFIANPDLPKKLQEGIPFTPYDRTTFYAGVPPSKGYTDYPFHE</sequence>
<evidence type="ECO:0000313" key="2">
    <source>
        <dbReference type="Proteomes" id="UP001497680"/>
    </source>
</evidence>